<gene>
    <name evidence="7" type="ORF">BRETT_001360</name>
    <name evidence="8" type="ORF">DEBR0S4_06216G</name>
</gene>
<evidence type="ECO:0000256" key="4">
    <source>
        <dbReference type="PROSITE-ProRule" id="PRU00453"/>
    </source>
</evidence>
<accession>A0A3F2Y5C3</accession>
<dbReference type="Proteomes" id="UP000478008">
    <property type="component" value="Unassembled WGS sequence"/>
</dbReference>
<evidence type="ECO:0000313" key="7">
    <source>
        <dbReference type="EMBL" id="QOU21635.1"/>
    </source>
</evidence>
<evidence type="ECO:0000256" key="3">
    <source>
        <dbReference type="ARBA" id="ARBA00022833"/>
    </source>
</evidence>
<keyword evidence="3" id="KW-0862">Zinc</keyword>
<dbReference type="AlphaFoldDB" id="A0A3F2Y5C3"/>
<dbReference type="Proteomes" id="UP000663131">
    <property type="component" value="Chromosome 8"/>
</dbReference>
<evidence type="ECO:0000256" key="5">
    <source>
        <dbReference type="SAM" id="MobiDB-lite"/>
    </source>
</evidence>
<dbReference type="PANTHER" id="PTHR13093">
    <property type="entry name" value="ZINC FINGER HIT DOMAIN CONTAINING PROTEIN 1"/>
    <property type="match status" value="1"/>
</dbReference>
<dbReference type="GO" id="GO:0006338">
    <property type="term" value="P:chromatin remodeling"/>
    <property type="evidence" value="ECO:0007669"/>
    <property type="project" value="InterPro"/>
</dbReference>
<evidence type="ECO:0000313" key="8">
    <source>
        <dbReference type="EMBL" id="VUG18933.1"/>
    </source>
</evidence>
<feature type="compositionally biased region" description="Basic and acidic residues" evidence="5">
    <location>
        <begin position="86"/>
        <end position="97"/>
    </location>
</feature>
<dbReference type="GeneID" id="64573285"/>
<dbReference type="InterPro" id="IPR039723">
    <property type="entry name" value="Vps71/ZNHIT1"/>
</dbReference>
<dbReference type="PROSITE" id="PS51083">
    <property type="entry name" value="ZF_HIT"/>
    <property type="match status" value="1"/>
</dbReference>
<dbReference type="GO" id="GO:0008270">
    <property type="term" value="F:zinc ion binding"/>
    <property type="evidence" value="ECO:0007669"/>
    <property type="project" value="UniProtKB-UniRule"/>
</dbReference>
<keyword evidence="9" id="KW-1185">Reference proteome</keyword>
<keyword evidence="2 4" id="KW-0863">Zinc-finger</keyword>
<dbReference type="KEGG" id="bbrx:BRETT_001360"/>
<evidence type="ECO:0000259" key="6">
    <source>
        <dbReference type="PROSITE" id="PS51083"/>
    </source>
</evidence>
<dbReference type="InterPro" id="IPR007529">
    <property type="entry name" value="Znf_HIT"/>
</dbReference>
<protein>
    <submittedName>
        <fullName evidence="8">DEBR0S4_06216g1_1</fullName>
    </submittedName>
</protein>
<dbReference type="CDD" id="cd21437">
    <property type="entry name" value="zf-HIT_ZNHIT1_like"/>
    <property type="match status" value="1"/>
</dbReference>
<reference evidence="7" key="2">
    <citation type="submission" date="2020-10" db="EMBL/GenBank/DDBJ databases">
        <authorList>
            <person name="Palmer J.M."/>
        </authorList>
    </citation>
    <scope>NUCLEOTIDE SEQUENCE</scope>
    <source>
        <strain evidence="7">UCD 2041</strain>
    </source>
</reference>
<name>A0A3F2Y5C3_DEKBR</name>
<evidence type="ECO:0000313" key="9">
    <source>
        <dbReference type="Proteomes" id="UP000478008"/>
    </source>
</evidence>
<organism evidence="8 9">
    <name type="scientific">Dekkera bruxellensis</name>
    <name type="common">Brettanomyces custersii</name>
    <dbReference type="NCBI Taxonomy" id="5007"/>
    <lineage>
        <taxon>Eukaryota</taxon>
        <taxon>Fungi</taxon>
        <taxon>Dikarya</taxon>
        <taxon>Ascomycota</taxon>
        <taxon>Saccharomycotina</taxon>
        <taxon>Pichiomycetes</taxon>
        <taxon>Pichiales</taxon>
        <taxon>Pichiaceae</taxon>
        <taxon>Brettanomyces</taxon>
    </lineage>
</organism>
<sequence>MHTVEELPGGKKGSRNTDYYYSSLYAPGPLSSHMVAPRTAQGLSGSTYSARKMNKRQRVNYNVKEMQQAQFMRAKIDGGNGNSTKNDSRNAEEERISEEERLMSALELKKANKRFEELSRENYNDNIKIEVPKNITHMRSLRNRKPSITVRRILNSKKTWTNYLDEIDKQELRKLRALEARPTVERTKNLCTICGNISSSRCIKCGARVCCLKCMQVHQDTRCTSF</sequence>
<feature type="region of interest" description="Disordered" evidence="5">
    <location>
        <begin position="76"/>
        <end position="97"/>
    </location>
</feature>
<evidence type="ECO:0000256" key="2">
    <source>
        <dbReference type="ARBA" id="ARBA00022771"/>
    </source>
</evidence>
<dbReference type="STRING" id="5007.A0A3F2Y5C3"/>
<dbReference type="OrthoDB" id="74807at2759"/>
<keyword evidence="1" id="KW-0479">Metal-binding</keyword>
<proteinExistence type="predicted"/>
<reference evidence="8 9" key="1">
    <citation type="submission" date="2019-07" db="EMBL/GenBank/DDBJ databases">
        <authorList>
            <person name="Friedrich A."/>
            <person name="Schacherer J."/>
        </authorList>
    </citation>
    <scope>NUCLEOTIDE SEQUENCE [LARGE SCALE GENOMIC DNA]</scope>
</reference>
<evidence type="ECO:0000256" key="1">
    <source>
        <dbReference type="ARBA" id="ARBA00022723"/>
    </source>
</evidence>
<feature type="domain" description="HIT-type" evidence="6">
    <location>
        <begin position="191"/>
        <end position="223"/>
    </location>
</feature>
<dbReference type="RefSeq" id="XP_041138128.1">
    <property type="nucleotide sequence ID" value="XM_041279914.1"/>
</dbReference>
<dbReference type="GO" id="GO:0005634">
    <property type="term" value="C:nucleus"/>
    <property type="evidence" value="ECO:0007669"/>
    <property type="project" value="UniProtKB-ARBA"/>
</dbReference>
<dbReference type="EMBL" id="CP063136">
    <property type="protein sequence ID" value="QOU21635.1"/>
    <property type="molecule type" value="Genomic_DNA"/>
</dbReference>
<reference evidence="7" key="3">
    <citation type="journal article" name="BMC Genomics">
        <title>New genome assemblies reveal patterns of domestication and adaptation across Brettanomyces (Dekkera) species.</title>
        <authorList>
            <person name="Roach M.J."/>
            <person name="Borneman A.R."/>
        </authorList>
    </citation>
    <scope>NUCLEOTIDE SEQUENCE</scope>
    <source>
        <strain evidence="7">UCD 2041</strain>
    </source>
</reference>
<dbReference type="EMBL" id="CABFWN010000004">
    <property type="protein sequence ID" value="VUG18933.1"/>
    <property type="molecule type" value="Genomic_DNA"/>
</dbReference>